<protein>
    <submittedName>
        <fullName evidence="1">Uncharacterized protein</fullName>
    </submittedName>
</protein>
<accession>A0A4Q9M6V0</accession>
<name>A0A4Q9M6V0_9APHY</name>
<organism evidence="1">
    <name type="scientific">Dichomitus squalens</name>
    <dbReference type="NCBI Taxonomy" id="114155"/>
    <lineage>
        <taxon>Eukaryota</taxon>
        <taxon>Fungi</taxon>
        <taxon>Dikarya</taxon>
        <taxon>Basidiomycota</taxon>
        <taxon>Agaricomycotina</taxon>
        <taxon>Agaricomycetes</taxon>
        <taxon>Polyporales</taxon>
        <taxon>Polyporaceae</taxon>
        <taxon>Dichomitus</taxon>
    </lineage>
</organism>
<reference evidence="1" key="1">
    <citation type="submission" date="2019-01" db="EMBL/GenBank/DDBJ databases">
        <title>Draft genome sequences of three monokaryotic isolates of the white-rot basidiomycete fungus Dichomitus squalens.</title>
        <authorList>
            <consortium name="DOE Joint Genome Institute"/>
            <person name="Lopez S.C."/>
            <person name="Andreopoulos B."/>
            <person name="Pangilinan J."/>
            <person name="Lipzen A."/>
            <person name="Riley R."/>
            <person name="Ahrendt S."/>
            <person name="Ng V."/>
            <person name="Barry K."/>
            <person name="Daum C."/>
            <person name="Grigoriev I.V."/>
            <person name="Hilden K.S."/>
            <person name="Makela M.R."/>
            <person name="de Vries R.P."/>
        </authorList>
    </citation>
    <scope>NUCLEOTIDE SEQUENCE [LARGE SCALE GENOMIC DNA]</scope>
    <source>
        <strain evidence="1">OM18370.1</strain>
    </source>
</reference>
<sequence>MLTGVHIKSEIGVPGRSVRRAQGVHCALCIPAACATSRQTFEAGQRASAIRCRNVLTVFSL</sequence>
<dbReference type="EMBL" id="ML143620">
    <property type="protein sequence ID" value="TBU21346.1"/>
    <property type="molecule type" value="Genomic_DNA"/>
</dbReference>
<dbReference type="AlphaFoldDB" id="A0A4Q9M6V0"/>
<dbReference type="Proteomes" id="UP000292957">
    <property type="component" value="Unassembled WGS sequence"/>
</dbReference>
<evidence type="ECO:0000313" key="1">
    <source>
        <dbReference type="EMBL" id="TBU21346.1"/>
    </source>
</evidence>
<proteinExistence type="predicted"/>
<gene>
    <name evidence="1" type="ORF">BD311DRAFT_772258</name>
</gene>